<dbReference type="STRING" id="1274631.LMTR13_10030"/>
<feature type="active site" description="Nucleophile" evidence="4">
    <location>
        <position position="179"/>
    </location>
</feature>
<dbReference type="AlphaFoldDB" id="A0A1B1UCG5"/>
<feature type="active site" description="Proton acceptor" evidence="4">
    <location>
        <position position="358"/>
    </location>
</feature>
<name>A0A1B1UCG5_9BRAD</name>
<keyword evidence="7" id="KW-1185">Reference proteome</keyword>
<dbReference type="KEGG" id="bic:LMTR13_10030"/>
<dbReference type="PANTHER" id="PTHR21661:SF35">
    <property type="entry name" value="EPOXIDE HYDROLASE"/>
    <property type="match status" value="1"/>
</dbReference>
<proteinExistence type="inferred from homology"/>
<dbReference type="RefSeq" id="WP_065727733.1">
    <property type="nucleotide sequence ID" value="NZ_CP016428.1"/>
</dbReference>
<dbReference type="InterPro" id="IPR029058">
    <property type="entry name" value="AB_hydrolase_fold"/>
</dbReference>
<dbReference type="InterPro" id="IPR016292">
    <property type="entry name" value="Epoxide_hydrolase"/>
</dbReference>
<dbReference type="OrthoDB" id="27092at2"/>
<dbReference type="Gene3D" id="3.40.50.1820">
    <property type="entry name" value="alpha/beta hydrolase"/>
    <property type="match status" value="1"/>
</dbReference>
<evidence type="ECO:0000256" key="1">
    <source>
        <dbReference type="ARBA" id="ARBA00010088"/>
    </source>
</evidence>
<dbReference type="GO" id="GO:0004301">
    <property type="term" value="F:epoxide hydrolase activity"/>
    <property type="evidence" value="ECO:0007669"/>
    <property type="project" value="TreeGrafter"/>
</dbReference>
<dbReference type="PIRSF" id="PIRSF001112">
    <property type="entry name" value="Epoxide_hydrolase"/>
    <property type="match status" value="1"/>
</dbReference>
<evidence type="ECO:0000313" key="7">
    <source>
        <dbReference type="Proteomes" id="UP000092839"/>
    </source>
</evidence>
<dbReference type="SUPFAM" id="SSF53474">
    <property type="entry name" value="alpha/beta-Hydrolases"/>
    <property type="match status" value="1"/>
</dbReference>
<gene>
    <name evidence="6" type="ORF">LMTR13_10030</name>
</gene>
<dbReference type="InterPro" id="IPR000639">
    <property type="entry name" value="Epox_hydrolase-like"/>
</dbReference>
<dbReference type="PANTHER" id="PTHR21661">
    <property type="entry name" value="EPOXIDE HYDROLASE 1-RELATED"/>
    <property type="match status" value="1"/>
</dbReference>
<keyword evidence="2" id="KW-0058">Aromatic hydrocarbons catabolism</keyword>
<dbReference type="Pfam" id="PF06441">
    <property type="entry name" value="EHN"/>
    <property type="match status" value="1"/>
</dbReference>
<evidence type="ECO:0000313" key="6">
    <source>
        <dbReference type="EMBL" id="ANW00455.1"/>
    </source>
</evidence>
<comment type="similarity">
    <text evidence="1">Belongs to the peptidase S33 family.</text>
</comment>
<dbReference type="InterPro" id="IPR010497">
    <property type="entry name" value="Epoxide_hydro_N"/>
</dbReference>
<evidence type="ECO:0000259" key="5">
    <source>
        <dbReference type="Pfam" id="PF06441"/>
    </source>
</evidence>
<protein>
    <submittedName>
        <fullName evidence="6">Epoxide hydrolase</fullName>
    </submittedName>
</protein>
<reference evidence="6 7" key="1">
    <citation type="submission" date="2016-07" db="EMBL/GenBank/DDBJ databases">
        <title>Complete genome sequence of Bradyrhizobium icense LMTR 13T, a potential inoculant strain isolated from lima bean (Phaseolus lunatus) in Peru.</title>
        <authorList>
            <person name="Ormeno-Orrillo E."/>
            <person name="Duran D."/>
            <person name="Rogel M.A."/>
            <person name="Rey L."/>
            <person name="Imperial J."/>
            <person name="Ruiz-Argueso T."/>
            <person name="Martinez-Romero E."/>
        </authorList>
    </citation>
    <scope>NUCLEOTIDE SEQUENCE [LARGE SCALE GENOMIC DNA]</scope>
    <source>
        <strain evidence="6 7">LMTR 13</strain>
    </source>
</reference>
<dbReference type="GO" id="GO:0097176">
    <property type="term" value="P:epoxide metabolic process"/>
    <property type="evidence" value="ECO:0007669"/>
    <property type="project" value="TreeGrafter"/>
</dbReference>
<evidence type="ECO:0000256" key="4">
    <source>
        <dbReference type="PIRSR" id="PIRSR001112-1"/>
    </source>
</evidence>
<feature type="domain" description="Epoxide hydrolase N-terminal" evidence="5">
    <location>
        <begin position="5"/>
        <end position="110"/>
    </location>
</feature>
<accession>A0A1B1UCG5</accession>
<dbReference type="Proteomes" id="UP000092839">
    <property type="component" value="Chromosome"/>
</dbReference>
<evidence type="ECO:0000256" key="3">
    <source>
        <dbReference type="ARBA" id="ARBA00022801"/>
    </source>
</evidence>
<dbReference type="PRINTS" id="PR00412">
    <property type="entry name" value="EPOXHYDRLASE"/>
</dbReference>
<dbReference type="EMBL" id="CP016428">
    <property type="protein sequence ID" value="ANW00455.1"/>
    <property type="molecule type" value="Genomic_DNA"/>
</dbReference>
<keyword evidence="3 6" id="KW-0378">Hydrolase</keyword>
<feature type="active site" description="Proton donor" evidence="4">
    <location>
        <position position="305"/>
    </location>
</feature>
<evidence type="ECO:0000256" key="2">
    <source>
        <dbReference type="ARBA" id="ARBA00022797"/>
    </source>
</evidence>
<sequence>MSAEIKPYRISIGDDVLDDLRSRLRNTRWPEAELVDDWSQGAPLKWIKDICRYWAEEYDWRGREARLNRFAQFTTEIDALDIHYLHVRSPHPDAMPLLVTHGWPGSVVEFHKVIEPLTDPTAHGGNAADAFHVVCPSLPGFGFSEKPKTTGWGIDRIASSWAVLMDRLGYARYGAQGGDWGSAITTALGAQDPQHCAGIHVTLAMSIRPNVEGEPTPEEARALKGIQHYADWDSGYSKQQSTRPQTLAYGLTDSPSGQAAWILEKFWAWTDCDGHPENIFGRDELLDNVMLYWVTATAASSARLYWESFGPKRRTAHKVSVPTGVAAFPKEIVTPVRKWMEASYTNIQHWSEMPKGGHFAAFEQPELFVREVREFFRKLRKVPA</sequence>
<organism evidence="6 7">
    <name type="scientific">Bradyrhizobium icense</name>
    <dbReference type="NCBI Taxonomy" id="1274631"/>
    <lineage>
        <taxon>Bacteria</taxon>
        <taxon>Pseudomonadati</taxon>
        <taxon>Pseudomonadota</taxon>
        <taxon>Alphaproteobacteria</taxon>
        <taxon>Hyphomicrobiales</taxon>
        <taxon>Nitrobacteraceae</taxon>
        <taxon>Bradyrhizobium</taxon>
    </lineage>
</organism>